<dbReference type="AlphaFoldDB" id="A0A183CXL9"/>
<organism evidence="1">
    <name type="scientific">Gongylonema pulchrum</name>
    <dbReference type="NCBI Taxonomy" id="637853"/>
    <lineage>
        <taxon>Eukaryota</taxon>
        <taxon>Metazoa</taxon>
        <taxon>Ecdysozoa</taxon>
        <taxon>Nematoda</taxon>
        <taxon>Chromadorea</taxon>
        <taxon>Rhabditida</taxon>
        <taxon>Spirurina</taxon>
        <taxon>Spiruromorpha</taxon>
        <taxon>Spiruroidea</taxon>
        <taxon>Gongylonematidae</taxon>
        <taxon>Gongylonema</taxon>
    </lineage>
</organism>
<dbReference type="GO" id="GO:0043022">
    <property type="term" value="F:ribosome binding"/>
    <property type="evidence" value="ECO:0007669"/>
    <property type="project" value="TreeGrafter"/>
</dbReference>
<reference evidence="1" key="1">
    <citation type="submission" date="2016-06" db="UniProtKB">
        <authorList>
            <consortium name="WormBaseParasite"/>
        </authorList>
    </citation>
    <scope>IDENTIFICATION</scope>
</reference>
<dbReference type="GO" id="GO:0005525">
    <property type="term" value="F:GTP binding"/>
    <property type="evidence" value="ECO:0007669"/>
    <property type="project" value="InterPro"/>
</dbReference>
<sequence>LVQRETVMKTLLKLKIRKELLESIIRVGNKIDKLSELPDSEPGTYLVSCTDGRGLIELIAAVDKKVLSIRGATVRRLKLRPHSKAISYLLKHSYLVGRPTPSEDNNYLCCNIIMDDDEFSKFKANFSLSKRFVIYASSLHTMDYETSISEIVVVYFAIKQLI</sequence>
<accession>A0A183CXL9</accession>
<dbReference type="WBParaSite" id="GPUH_0000121001-mRNA-1">
    <property type="protein sequence ID" value="GPUH_0000121001-mRNA-1"/>
    <property type="gene ID" value="GPUH_0000121001"/>
</dbReference>
<dbReference type="PANTHER" id="PTHR10229">
    <property type="entry name" value="GTP-BINDING PROTEIN HFLX"/>
    <property type="match status" value="1"/>
</dbReference>
<name>A0A183CXL9_9BILA</name>
<evidence type="ECO:0000313" key="1">
    <source>
        <dbReference type="WBParaSite" id="GPUH_0000121001-mRNA-1"/>
    </source>
</evidence>
<dbReference type="PANTHER" id="PTHR10229:SF0">
    <property type="entry name" value="GTP-BINDING PROTEIN 6-RELATED"/>
    <property type="match status" value="1"/>
</dbReference>
<dbReference type="InterPro" id="IPR016496">
    <property type="entry name" value="GTPase_HflX"/>
</dbReference>
<protein>
    <submittedName>
        <fullName evidence="1">Ras-associating domain-containing protein</fullName>
    </submittedName>
</protein>
<dbReference type="GO" id="GO:0005737">
    <property type="term" value="C:cytoplasm"/>
    <property type="evidence" value="ECO:0007669"/>
    <property type="project" value="TreeGrafter"/>
</dbReference>
<proteinExistence type="predicted"/>